<evidence type="ECO:0000313" key="2">
    <source>
        <dbReference type="Proteomes" id="UP000740926"/>
    </source>
</evidence>
<organism evidence="1 2">
    <name type="scientific">Rhizopus delemar</name>
    <dbReference type="NCBI Taxonomy" id="936053"/>
    <lineage>
        <taxon>Eukaryota</taxon>
        <taxon>Fungi</taxon>
        <taxon>Fungi incertae sedis</taxon>
        <taxon>Mucoromycota</taxon>
        <taxon>Mucoromycotina</taxon>
        <taxon>Mucoromycetes</taxon>
        <taxon>Mucorales</taxon>
        <taxon>Mucorineae</taxon>
        <taxon>Rhizopodaceae</taxon>
        <taxon>Rhizopus</taxon>
    </lineage>
</organism>
<reference evidence="1 2" key="1">
    <citation type="journal article" date="2020" name="Microb. Genom.">
        <title>Genetic diversity of clinical and environmental Mucorales isolates obtained from an investigation of mucormycosis cases among solid organ transplant recipients.</title>
        <authorList>
            <person name="Nguyen M.H."/>
            <person name="Kaul D."/>
            <person name="Muto C."/>
            <person name="Cheng S.J."/>
            <person name="Richter R.A."/>
            <person name="Bruno V.M."/>
            <person name="Liu G."/>
            <person name="Beyhan S."/>
            <person name="Sundermann A.J."/>
            <person name="Mounaud S."/>
            <person name="Pasculle A.W."/>
            <person name="Nierman W.C."/>
            <person name="Driscoll E."/>
            <person name="Cumbie R."/>
            <person name="Clancy C.J."/>
            <person name="Dupont C.L."/>
        </authorList>
    </citation>
    <scope>NUCLEOTIDE SEQUENCE [LARGE SCALE GENOMIC DNA]</scope>
    <source>
        <strain evidence="1 2">GL24</strain>
    </source>
</reference>
<accession>A0A9P6YXX0</accession>
<proteinExistence type="predicted"/>
<keyword evidence="2" id="KW-1185">Reference proteome</keyword>
<name>A0A9P6YXX0_9FUNG</name>
<sequence length="283" mass="31544">MDLTKAFAGYRKAAHQLSTVLLSGTLDKDLDWKDHEYLVLSHVISNLAKKIELVDSVEGAKAIDESGVQLQKLASDLHLTKKAIMKRIIGTIGKLLVYALKDEKCIGENELTCSYFDPILSRLLANPANNVHLRWSNTTTAETPRQRPDAVISKMRQLSFGPSLGFGEVKVQSTANHDLCHNLLRLALFSKESIDMNKLAGCFSFQIHGFGITFYLMQLQYTGIYTMIEVGHLKFPRSIHELPTFINPSTLATLLHVGDAFWRLCSTTNDPSVIISRSTPTDP</sequence>
<dbReference type="EMBL" id="JAANIU010001663">
    <property type="protein sequence ID" value="KAG1566658.1"/>
    <property type="molecule type" value="Genomic_DNA"/>
</dbReference>
<dbReference type="Proteomes" id="UP000740926">
    <property type="component" value="Unassembled WGS sequence"/>
</dbReference>
<comment type="caution">
    <text evidence="1">The sequence shown here is derived from an EMBL/GenBank/DDBJ whole genome shotgun (WGS) entry which is preliminary data.</text>
</comment>
<gene>
    <name evidence="1" type="ORF">G6F50_008938</name>
</gene>
<dbReference type="AlphaFoldDB" id="A0A9P6YXX0"/>
<protein>
    <submittedName>
        <fullName evidence="1">Uncharacterized protein</fullName>
    </submittedName>
</protein>
<evidence type="ECO:0000313" key="1">
    <source>
        <dbReference type="EMBL" id="KAG1566658.1"/>
    </source>
</evidence>